<feature type="domain" description="Rhodopsin" evidence="7">
    <location>
        <begin position="30"/>
        <end position="295"/>
    </location>
</feature>
<dbReference type="PANTHER" id="PTHR33048:SF157">
    <property type="entry name" value="INTEGRAL MEMBRANE PROTEIN"/>
    <property type="match status" value="1"/>
</dbReference>
<sequence>MSQGVVPPTPAATVAAGIVFPLVGGVMVGLRFYSKHVQRAGYYAEDWLTIPALLFTTGMGVILTCDGIGVSKRGLSYPAPQPKDPKDLPTFVAPEITAYRQVQYSLEMMHCLAVTFVKLSFLLFYNRIFVTPMRPVVQWLVWILIVFCTLWGLGFFSNFMFACGTHFADLWTNLATFKRSCQRIIDVNFWLAITDCILDILIFVFPMPLVWNLHMSTTRKLGVLAVFCVGAVTVAASITRMVLFIRVVHNIRVGYTKSGTGADLLTLTAGLYWTMFETGMALISVCLPFTYTLYKRWKSKNTSTFDSSSNERLGNSISGFRQSRKQRLDDSTENIIPLEDTNVMVTTDIQIQSEPNTKEV</sequence>
<feature type="transmembrane region" description="Helical" evidence="6">
    <location>
        <begin position="12"/>
        <end position="34"/>
    </location>
</feature>
<dbReference type="OrthoDB" id="5393606at2759"/>
<feature type="transmembrane region" description="Helical" evidence="6">
    <location>
        <begin position="46"/>
        <end position="70"/>
    </location>
</feature>
<feature type="transmembrane region" description="Helical" evidence="6">
    <location>
        <begin position="137"/>
        <end position="167"/>
    </location>
</feature>
<dbReference type="GO" id="GO:0016020">
    <property type="term" value="C:membrane"/>
    <property type="evidence" value="ECO:0007669"/>
    <property type="project" value="UniProtKB-SubCell"/>
</dbReference>
<keyword evidence="3 6" id="KW-1133">Transmembrane helix</keyword>
<feature type="transmembrane region" description="Helical" evidence="6">
    <location>
        <begin position="223"/>
        <end position="249"/>
    </location>
</feature>
<protein>
    <recommendedName>
        <fullName evidence="7">Rhodopsin domain-containing protein</fullName>
    </recommendedName>
</protein>
<feature type="transmembrane region" description="Helical" evidence="6">
    <location>
        <begin position="104"/>
        <end position="125"/>
    </location>
</feature>
<evidence type="ECO:0000256" key="6">
    <source>
        <dbReference type="SAM" id="Phobius"/>
    </source>
</evidence>
<accession>A0A6A5VXV4</accession>
<dbReference type="PANTHER" id="PTHR33048">
    <property type="entry name" value="PTH11-LIKE INTEGRAL MEMBRANE PROTEIN (AFU_ORTHOLOGUE AFUA_5G11245)"/>
    <property type="match status" value="1"/>
</dbReference>
<evidence type="ECO:0000256" key="1">
    <source>
        <dbReference type="ARBA" id="ARBA00004141"/>
    </source>
</evidence>
<keyword evidence="2 6" id="KW-0812">Transmembrane</keyword>
<comment type="subcellular location">
    <subcellularLocation>
        <location evidence="1">Membrane</location>
        <topology evidence="1">Multi-pass membrane protein</topology>
    </subcellularLocation>
</comment>
<gene>
    <name evidence="8" type="ORF">P154DRAFT_477416</name>
</gene>
<keyword evidence="4 6" id="KW-0472">Membrane</keyword>
<evidence type="ECO:0000256" key="2">
    <source>
        <dbReference type="ARBA" id="ARBA00022692"/>
    </source>
</evidence>
<organism evidence="8 9">
    <name type="scientific">Amniculicola lignicola CBS 123094</name>
    <dbReference type="NCBI Taxonomy" id="1392246"/>
    <lineage>
        <taxon>Eukaryota</taxon>
        <taxon>Fungi</taxon>
        <taxon>Dikarya</taxon>
        <taxon>Ascomycota</taxon>
        <taxon>Pezizomycotina</taxon>
        <taxon>Dothideomycetes</taxon>
        <taxon>Pleosporomycetidae</taxon>
        <taxon>Pleosporales</taxon>
        <taxon>Amniculicolaceae</taxon>
        <taxon>Amniculicola</taxon>
    </lineage>
</organism>
<comment type="similarity">
    <text evidence="5">Belongs to the SAT4 family.</text>
</comment>
<dbReference type="InterPro" id="IPR052337">
    <property type="entry name" value="SAT4-like"/>
</dbReference>
<keyword evidence="9" id="KW-1185">Reference proteome</keyword>
<feature type="transmembrane region" description="Helical" evidence="6">
    <location>
        <begin position="269"/>
        <end position="294"/>
    </location>
</feature>
<dbReference type="Pfam" id="PF20684">
    <property type="entry name" value="Fung_rhodopsin"/>
    <property type="match status" value="1"/>
</dbReference>
<dbReference type="EMBL" id="ML977698">
    <property type="protein sequence ID" value="KAF1993538.1"/>
    <property type="molecule type" value="Genomic_DNA"/>
</dbReference>
<dbReference type="InterPro" id="IPR049326">
    <property type="entry name" value="Rhodopsin_dom_fungi"/>
</dbReference>
<evidence type="ECO:0000313" key="9">
    <source>
        <dbReference type="Proteomes" id="UP000799779"/>
    </source>
</evidence>
<evidence type="ECO:0000313" key="8">
    <source>
        <dbReference type="EMBL" id="KAF1993538.1"/>
    </source>
</evidence>
<dbReference type="AlphaFoldDB" id="A0A6A5VXV4"/>
<evidence type="ECO:0000259" key="7">
    <source>
        <dbReference type="Pfam" id="PF20684"/>
    </source>
</evidence>
<reference evidence="8" key="1">
    <citation type="journal article" date="2020" name="Stud. Mycol.">
        <title>101 Dothideomycetes genomes: a test case for predicting lifestyles and emergence of pathogens.</title>
        <authorList>
            <person name="Haridas S."/>
            <person name="Albert R."/>
            <person name="Binder M."/>
            <person name="Bloem J."/>
            <person name="Labutti K."/>
            <person name="Salamov A."/>
            <person name="Andreopoulos B."/>
            <person name="Baker S."/>
            <person name="Barry K."/>
            <person name="Bills G."/>
            <person name="Bluhm B."/>
            <person name="Cannon C."/>
            <person name="Castanera R."/>
            <person name="Culley D."/>
            <person name="Daum C."/>
            <person name="Ezra D."/>
            <person name="Gonzalez J."/>
            <person name="Henrissat B."/>
            <person name="Kuo A."/>
            <person name="Liang C."/>
            <person name="Lipzen A."/>
            <person name="Lutzoni F."/>
            <person name="Magnuson J."/>
            <person name="Mondo S."/>
            <person name="Nolan M."/>
            <person name="Ohm R."/>
            <person name="Pangilinan J."/>
            <person name="Park H.-J."/>
            <person name="Ramirez L."/>
            <person name="Alfaro M."/>
            <person name="Sun H."/>
            <person name="Tritt A."/>
            <person name="Yoshinaga Y."/>
            <person name="Zwiers L.-H."/>
            <person name="Turgeon B."/>
            <person name="Goodwin S."/>
            <person name="Spatafora J."/>
            <person name="Crous P."/>
            <person name="Grigoriev I."/>
        </authorList>
    </citation>
    <scope>NUCLEOTIDE SEQUENCE</scope>
    <source>
        <strain evidence="8">CBS 123094</strain>
    </source>
</reference>
<name>A0A6A5VXV4_9PLEO</name>
<evidence type="ECO:0000256" key="3">
    <source>
        <dbReference type="ARBA" id="ARBA00022989"/>
    </source>
</evidence>
<evidence type="ECO:0000256" key="4">
    <source>
        <dbReference type="ARBA" id="ARBA00023136"/>
    </source>
</evidence>
<evidence type="ECO:0000256" key="5">
    <source>
        <dbReference type="ARBA" id="ARBA00038359"/>
    </source>
</evidence>
<proteinExistence type="inferred from homology"/>
<dbReference type="Proteomes" id="UP000799779">
    <property type="component" value="Unassembled WGS sequence"/>
</dbReference>
<feature type="transmembrane region" description="Helical" evidence="6">
    <location>
        <begin position="187"/>
        <end position="211"/>
    </location>
</feature>